<dbReference type="Proteomes" id="UP000177052">
    <property type="component" value="Unassembled WGS sequence"/>
</dbReference>
<evidence type="ECO:0000313" key="2">
    <source>
        <dbReference type="Proteomes" id="UP000177052"/>
    </source>
</evidence>
<comment type="caution">
    <text evidence="1">The sequence shown here is derived from an EMBL/GenBank/DDBJ whole genome shotgun (WGS) entry which is preliminary data.</text>
</comment>
<reference evidence="1 2" key="1">
    <citation type="journal article" date="2016" name="Nat. Commun.">
        <title>Thousands of microbial genomes shed light on interconnected biogeochemical processes in an aquifer system.</title>
        <authorList>
            <person name="Anantharaman K."/>
            <person name="Brown C.T."/>
            <person name="Hug L.A."/>
            <person name="Sharon I."/>
            <person name="Castelle C.J."/>
            <person name="Probst A.J."/>
            <person name="Thomas B.C."/>
            <person name="Singh A."/>
            <person name="Wilkins M.J."/>
            <person name="Karaoz U."/>
            <person name="Brodie E.L."/>
            <person name="Williams K.H."/>
            <person name="Hubbard S.S."/>
            <person name="Banfield J.F."/>
        </authorList>
    </citation>
    <scope>NUCLEOTIDE SEQUENCE [LARGE SCALE GENOMIC DNA]</scope>
</reference>
<sequence>MRENFPITERQSKIKVRAHSDAFDYVQLMRRKSPKSLEPGEDGRLIINAVEGESILEKARADLNLNVVEIMLYLENLATAVENLTKN</sequence>
<name>A0A1F6WC74_9BACT</name>
<evidence type="ECO:0000313" key="1">
    <source>
        <dbReference type="EMBL" id="OGI79507.1"/>
    </source>
</evidence>
<dbReference type="EMBL" id="MFUJ01000004">
    <property type="protein sequence ID" value="OGI79507.1"/>
    <property type="molecule type" value="Genomic_DNA"/>
</dbReference>
<organism evidence="1 2">
    <name type="scientific">Candidatus Nomurabacteria bacterium RIFCSPHIGHO2_12_FULL_37_29</name>
    <dbReference type="NCBI Taxonomy" id="1801759"/>
    <lineage>
        <taxon>Bacteria</taxon>
        <taxon>Candidatus Nomuraibacteriota</taxon>
    </lineage>
</organism>
<protein>
    <submittedName>
        <fullName evidence="1">Uncharacterized protein</fullName>
    </submittedName>
</protein>
<gene>
    <name evidence="1" type="ORF">A3F19_03440</name>
</gene>
<accession>A0A1F6WC74</accession>
<proteinExistence type="predicted"/>
<dbReference type="AlphaFoldDB" id="A0A1F6WC74"/>